<gene>
    <name evidence="1" type="ORF">C0V70_15200</name>
</gene>
<organism evidence="1 2">
    <name type="scientific">Bacteriovorax stolpii</name>
    <name type="common">Bdellovibrio stolpii</name>
    <dbReference type="NCBI Taxonomy" id="960"/>
    <lineage>
        <taxon>Bacteria</taxon>
        <taxon>Pseudomonadati</taxon>
        <taxon>Bdellovibrionota</taxon>
        <taxon>Bacteriovoracia</taxon>
        <taxon>Bacteriovoracales</taxon>
        <taxon>Bacteriovoracaceae</taxon>
        <taxon>Bacteriovorax</taxon>
    </lineage>
</organism>
<accession>A0A2K9NV86</accession>
<proteinExistence type="predicted"/>
<protein>
    <submittedName>
        <fullName evidence="1">Uncharacterized protein</fullName>
    </submittedName>
</protein>
<dbReference type="RefSeq" id="WP_102244720.1">
    <property type="nucleotide sequence ID" value="NZ_CP025704.1"/>
</dbReference>
<dbReference type="AlphaFoldDB" id="A0A2K9NV86"/>
<dbReference type="Proteomes" id="UP000235584">
    <property type="component" value="Chromosome"/>
</dbReference>
<keyword evidence="2" id="KW-1185">Reference proteome</keyword>
<sequence>MFTKVLLVMWPLLVSACAYLYKKKQNGPNPMTGGPISTPKAFWLAYTVTTWFFLPFLFIFSPDVIVPIKYVIAFHLLSWWARGPLELVMIYKWFNWTPRYGISHDLFHIVGLVTLYYINRENFVNLTPMSNMALAFIFVTTLATVAEISFAYLFLKARSEAEEKDNIYFASDDPKWIFINRLTLTVVCGVMAHLICQAVYALLVL</sequence>
<evidence type="ECO:0000313" key="2">
    <source>
        <dbReference type="Proteomes" id="UP000235584"/>
    </source>
</evidence>
<dbReference type="PROSITE" id="PS51257">
    <property type="entry name" value="PROKAR_LIPOPROTEIN"/>
    <property type="match status" value="1"/>
</dbReference>
<name>A0A2K9NV86_BACTC</name>
<dbReference type="EMBL" id="CP025704">
    <property type="protein sequence ID" value="AUN99429.1"/>
    <property type="molecule type" value="Genomic_DNA"/>
</dbReference>
<reference evidence="1 2" key="1">
    <citation type="submission" date="2018-01" db="EMBL/GenBank/DDBJ databases">
        <title>Complete genome sequence of Bacteriovorax stolpii DSM12778.</title>
        <authorList>
            <person name="Tang B."/>
            <person name="Chang J."/>
        </authorList>
    </citation>
    <scope>NUCLEOTIDE SEQUENCE [LARGE SCALE GENOMIC DNA]</scope>
    <source>
        <strain evidence="1 2">DSM 12778</strain>
    </source>
</reference>
<evidence type="ECO:0000313" key="1">
    <source>
        <dbReference type="EMBL" id="AUN99429.1"/>
    </source>
</evidence>
<dbReference type="KEGG" id="bsto:C0V70_15200"/>